<dbReference type="InterPro" id="IPR039653">
    <property type="entry name" value="Prenyltransferase"/>
</dbReference>
<reference evidence="15" key="1">
    <citation type="submission" date="2011-05" db="EMBL/GenBank/DDBJ databases">
        <authorList>
            <person name="Richards S.R."/>
            <person name="Qu J."/>
            <person name="Jiang H."/>
            <person name="Jhangiani S.N."/>
            <person name="Agravi P."/>
            <person name="Goodspeed R."/>
            <person name="Gross S."/>
            <person name="Mandapat C."/>
            <person name="Jackson L."/>
            <person name="Mathew T."/>
            <person name="Pu L."/>
            <person name="Thornton R."/>
            <person name="Saada N."/>
            <person name="Wilczek-Boney K.B."/>
            <person name="Lee S."/>
            <person name="Kovar C."/>
            <person name="Wu Y."/>
            <person name="Scherer S.E."/>
            <person name="Worley K.C."/>
            <person name="Muzny D.M."/>
            <person name="Gibbs R."/>
        </authorList>
    </citation>
    <scope>NUCLEOTIDE SEQUENCE</scope>
    <source>
        <strain evidence="15">Brora</strain>
    </source>
</reference>
<comment type="catalytic activity">
    <reaction evidence="10">
        <text>all-trans-decaprenyl diphosphate + 4-hydroxybenzoate = 4-hydroxy-3-(all-trans-decaprenyl)benzoate + diphosphate</text>
        <dbReference type="Rhea" id="RHEA:44564"/>
        <dbReference type="ChEBI" id="CHEBI:17879"/>
        <dbReference type="ChEBI" id="CHEBI:33019"/>
        <dbReference type="ChEBI" id="CHEBI:60721"/>
        <dbReference type="ChEBI" id="CHEBI:84503"/>
        <dbReference type="EC" id="2.5.1.39"/>
    </reaction>
    <physiologicalReaction direction="left-to-right" evidence="10">
        <dbReference type="Rhea" id="RHEA:44565"/>
    </physiologicalReaction>
</comment>
<dbReference type="Gene3D" id="1.20.120.1780">
    <property type="entry name" value="UbiA prenyltransferase"/>
    <property type="match status" value="1"/>
</dbReference>
<comment type="cofactor">
    <cofactor evidence="1 13">
        <name>Mg(2+)</name>
        <dbReference type="ChEBI" id="CHEBI:18420"/>
    </cofactor>
</comment>
<dbReference type="InterPro" id="IPR006370">
    <property type="entry name" value="HB_polyprenyltransferase-like"/>
</dbReference>
<name>T1IY16_STRMM</name>
<evidence type="ECO:0000256" key="2">
    <source>
        <dbReference type="ARBA" id="ARBA00004141"/>
    </source>
</evidence>
<dbReference type="GO" id="GO:0006744">
    <property type="term" value="P:ubiquinone biosynthetic process"/>
    <property type="evidence" value="ECO:0007669"/>
    <property type="project" value="UniProtKB-UniRule"/>
</dbReference>
<keyword evidence="8 13" id="KW-0472">Membrane</keyword>
<dbReference type="GO" id="GO:0008299">
    <property type="term" value="P:isoprenoid biosynthetic process"/>
    <property type="evidence" value="ECO:0007669"/>
    <property type="project" value="UniProtKB-UniRule"/>
</dbReference>
<dbReference type="InterPro" id="IPR000537">
    <property type="entry name" value="UbiA_prenyltransferase"/>
</dbReference>
<dbReference type="GO" id="GO:0005743">
    <property type="term" value="C:mitochondrial inner membrane"/>
    <property type="evidence" value="ECO:0007669"/>
    <property type="project" value="UniProtKB-SubCell"/>
</dbReference>
<dbReference type="EMBL" id="JH431669">
    <property type="status" value="NOT_ANNOTATED_CDS"/>
    <property type="molecule type" value="Genomic_DNA"/>
</dbReference>
<protein>
    <recommendedName>
        <fullName evidence="13">4-hydroxybenzoate polyprenyltransferase, mitochondrial</fullName>
        <shortName evidence="13">4-HB polyprenyltransferase</shortName>
        <ecNumber evidence="13">2.5.1.39</ecNumber>
    </recommendedName>
    <alternativeName>
        <fullName evidence="13">Para-hydroxybenzoate--polyprenyltransferase</fullName>
        <shortName evidence="13">PHB:PPT</shortName>
        <shortName evidence="13">PHB:polyprenyltransferase</shortName>
    </alternativeName>
</protein>
<dbReference type="FunFam" id="1.10.357.140:FF:000003">
    <property type="entry name" value="4-hydroxybenzoate polyprenyltransferase, mitochondrial"/>
    <property type="match status" value="1"/>
</dbReference>
<dbReference type="UniPathway" id="UPA00232"/>
<keyword evidence="13" id="KW-0496">Mitochondrion</keyword>
<dbReference type="EC" id="2.5.1.39" evidence="13"/>
<evidence type="ECO:0000256" key="6">
    <source>
        <dbReference type="ARBA" id="ARBA00022692"/>
    </source>
</evidence>
<dbReference type="NCBIfam" id="TIGR01474">
    <property type="entry name" value="ubiA_proteo"/>
    <property type="match status" value="1"/>
</dbReference>
<evidence type="ECO:0000256" key="3">
    <source>
        <dbReference type="ARBA" id="ARBA00005985"/>
    </source>
</evidence>
<evidence type="ECO:0000256" key="1">
    <source>
        <dbReference type="ARBA" id="ARBA00001946"/>
    </source>
</evidence>
<evidence type="ECO:0000256" key="11">
    <source>
        <dbReference type="ARBA" id="ARBA00050454"/>
    </source>
</evidence>
<dbReference type="PROSITE" id="PS00943">
    <property type="entry name" value="UBIA"/>
    <property type="match status" value="1"/>
</dbReference>
<organism evidence="14 15">
    <name type="scientific">Strigamia maritima</name>
    <name type="common">European centipede</name>
    <name type="synonym">Geophilus maritimus</name>
    <dbReference type="NCBI Taxonomy" id="126957"/>
    <lineage>
        <taxon>Eukaryota</taxon>
        <taxon>Metazoa</taxon>
        <taxon>Ecdysozoa</taxon>
        <taxon>Arthropoda</taxon>
        <taxon>Myriapoda</taxon>
        <taxon>Chilopoda</taxon>
        <taxon>Pleurostigmophora</taxon>
        <taxon>Geophilomorpha</taxon>
        <taxon>Linotaeniidae</taxon>
        <taxon>Strigamia</taxon>
    </lineage>
</organism>
<keyword evidence="7 13" id="KW-1133">Transmembrane helix</keyword>
<dbReference type="CDD" id="cd13959">
    <property type="entry name" value="PT_UbiA_COQ2"/>
    <property type="match status" value="1"/>
</dbReference>
<evidence type="ECO:0000256" key="5">
    <source>
        <dbReference type="ARBA" id="ARBA00022688"/>
    </source>
</evidence>
<keyword evidence="4 13" id="KW-0808">Transferase</keyword>
<dbReference type="GO" id="GO:0008412">
    <property type="term" value="F:4-hydroxybenzoate polyprenyltransferase activity"/>
    <property type="evidence" value="ECO:0007669"/>
    <property type="project" value="UniProtKB-EC"/>
</dbReference>
<proteinExistence type="inferred from homology"/>
<comment type="catalytic activity">
    <reaction evidence="11">
        <text>all-trans-nonaprenyl diphosphate + 4-hydroxybenzoate = 4-hydroxy-3-(all-trans-nonaprenyl)benzoate + diphosphate</text>
        <dbReference type="Rhea" id="RHEA:17709"/>
        <dbReference type="ChEBI" id="CHEBI:17879"/>
        <dbReference type="ChEBI" id="CHEBI:33019"/>
        <dbReference type="ChEBI" id="CHEBI:58391"/>
        <dbReference type="ChEBI" id="CHEBI:84502"/>
        <dbReference type="EC" id="2.5.1.39"/>
    </reaction>
    <physiologicalReaction direction="left-to-right" evidence="11">
        <dbReference type="Rhea" id="RHEA:17710"/>
    </physiologicalReaction>
</comment>
<evidence type="ECO:0000256" key="12">
    <source>
        <dbReference type="ARBA" id="ARBA00051182"/>
    </source>
</evidence>
<evidence type="ECO:0000256" key="8">
    <source>
        <dbReference type="ARBA" id="ARBA00023136"/>
    </source>
</evidence>
<keyword evidence="9 13" id="KW-0414">Isoprene biosynthesis</keyword>
<keyword evidence="5 13" id="KW-0831">Ubiquinone biosynthesis</keyword>
<feature type="transmembrane region" description="Helical" evidence="13">
    <location>
        <begin position="281"/>
        <end position="300"/>
    </location>
</feature>
<feature type="transmembrane region" description="Helical" evidence="13">
    <location>
        <begin position="221"/>
        <end position="241"/>
    </location>
</feature>
<keyword evidence="13" id="KW-0999">Mitochondrion inner membrane</keyword>
<dbReference type="AlphaFoldDB" id="T1IY16"/>
<comment type="function">
    <text evidence="13">Catalyzes the prenylation of para-hydroxybenzoate (PHB) with an all-trans polyprenyl group. Mediates the second step in the final reaction sequence of coenzyme Q (CoQ) biosynthesis, which is the condensation of the polyisoprenoid side chain with PHB, generating the first membrane-bound Q intermediate.</text>
</comment>
<reference evidence="14" key="2">
    <citation type="submission" date="2015-02" db="UniProtKB">
        <authorList>
            <consortium name="EnsemblMetazoa"/>
        </authorList>
    </citation>
    <scope>IDENTIFICATION</scope>
</reference>
<feature type="transmembrane region" description="Helical" evidence="13">
    <location>
        <begin position="178"/>
        <end position="201"/>
    </location>
</feature>
<dbReference type="STRING" id="126957.T1IY16"/>
<comment type="pathway">
    <text evidence="13">Cofactor biosynthesis; ubiquinone biosynthesis.</text>
</comment>
<evidence type="ECO:0000256" key="4">
    <source>
        <dbReference type="ARBA" id="ARBA00022679"/>
    </source>
</evidence>
<comment type="catalytic activity">
    <reaction evidence="12">
        <text>an all-trans-polyprenyl diphosphate + 4-hydroxybenzoate = a 4-hydroxy-3-(all-trans-polyprenyl)benzoate + diphosphate</text>
        <dbReference type="Rhea" id="RHEA:44504"/>
        <dbReference type="Rhea" id="RHEA-COMP:9514"/>
        <dbReference type="Rhea" id="RHEA-COMP:9564"/>
        <dbReference type="ChEBI" id="CHEBI:17879"/>
        <dbReference type="ChEBI" id="CHEBI:33019"/>
        <dbReference type="ChEBI" id="CHEBI:58914"/>
        <dbReference type="ChEBI" id="CHEBI:78396"/>
        <dbReference type="EC" id="2.5.1.39"/>
    </reaction>
    <physiologicalReaction direction="left-to-right" evidence="12">
        <dbReference type="Rhea" id="RHEA:44505"/>
    </physiologicalReaction>
</comment>
<dbReference type="HAMAP" id="MF_01635">
    <property type="entry name" value="UbiA"/>
    <property type="match status" value="1"/>
</dbReference>
<dbReference type="PANTHER" id="PTHR11048">
    <property type="entry name" value="PRENYLTRANSFERASES"/>
    <property type="match status" value="1"/>
</dbReference>
<dbReference type="PhylomeDB" id="T1IY16"/>
<comment type="subcellular location">
    <subcellularLocation>
        <location evidence="2">Membrane</location>
        <topology evidence="2">Multi-pass membrane protein</topology>
    </subcellularLocation>
    <subcellularLocation>
        <location evidence="13">Mitochondrion inner membrane</location>
        <topology evidence="13">Multi-pass membrane protein</topology>
        <orientation evidence="13">Matrix side</orientation>
    </subcellularLocation>
</comment>
<comment type="similarity">
    <text evidence="3 13">Belongs to the UbiA prenyltransferase family.</text>
</comment>
<dbReference type="Proteomes" id="UP000014500">
    <property type="component" value="Unassembled WGS sequence"/>
</dbReference>
<dbReference type="InterPro" id="IPR044878">
    <property type="entry name" value="UbiA_sf"/>
</dbReference>
<evidence type="ECO:0000256" key="13">
    <source>
        <dbReference type="HAMAP-Rule" id="MF_03189"/>
    </source>
</evidence>
<keyword evidence="15" id="KW-1185">Reference proteome</keyword>
<dbReference type="InterPro" id="IPR030470">
    <property type="entry name" value="UbiA_prenylTrfase_CS"/>
</dbReference>
<dbReference type="OMA" id="KFEHTIF"/>
<dbReference type="EnsemblMetazoa" id="SMAR006116-RA">
    <property type="protein sequence ID" value="SMAR006116-PA"/>
    <property type="gene ID" value="SMAR006116"/>
</dbReference>
<feature type="transmembrane region" description="Helical" evidence="13">
    <location>
        <begin position="117"/>
        <end position="138"/>
    </location>
</feature>
<evidence type="ECO:0000256" key="9">
    <source>
        <dbReference type="ARBA" id="ARBA00023229"/>
    </source>
</evidence>
<feature type="transmembrane region" description="Helical" evidence="13">
    <location>
        <begin position="88"/>
        <end position="111"/>
    </location>
</feature>
<evidence type="ECO:0000313" key="14">
    <source>
        <dbReference type="EnsemblMetazoa" id="SMAR006116-PA"/>
    </source>
</evidence>
<dbReference type="Gene3D" id="1.10.357.140">
    <property type="entry name" value="UbiA prenyltransferase"/>
    <property type="match status" value="1"/>
</dbReference>
<evidence type="ECO:0000256" key="10">
    <source>
        <dbReference type="ARBA" id="ARBA00049890"/>
    </source>
</evidence>
<dbReference type="FunFam" id="1.20.120.1780:FF:000001">
    <property type="entry name" value="4-hydroxybenzoate octaprenyltransferase"/>
    <property type="match status" value="1"/>
</dbReference>
<dbReference type="PANTHER" id="PTHR11048:SF28">
    <property type="entry name" value="4-HYDROXYBENZOATE POLYPRENYLTRANSFERASE, MITOCHONDRIAL"/>
    <property type="match status" value="1"/>
</dbReference>
<sequence>MFYESIFLLTRRSLITGNQLWQISSTKKCQLITPCLCISTNVFLTKINSKTHFHNAYRLKSTFPEKLVQYSPLSLQPYLRLMRVDKPIGTWLLFWPCGWSLALAAGANSVFPDPSLVFLFGAGAFFMRGAGCTINDMWDRDLDAKVERTKNRPLASGELTMLDALACLAGQLGISLCILLQLNCIVLGTSSLGIVIAYPLMKRLTNWPQLTLGMAFNWGALLGWSAVYGSCNWAVCFPLYLAGISWTLVYDTIYAHQDTTDDLIVGIKSTALTFGKYTRQWLTLFSTSMIANLCAVGVMADQTLPYFMSVTLAGGILAHQIVALDIADSEDCKQKFQANKHVGTLIFLGILLGNLYSKLEEPPSNLLQGSSISI</sequence>
<accession>T1IY16</accession>
<dbReference type="HOGENOM" id="CLU_034879_0_2_1"/>
<evidence type="ECO:0000256" key="7">
    <source>
        <dbReference type="ARBA" id="ARBA00022989"/>
    </source>
</evidence>
<dbReference type="eggNOG" id="KOG1381">
    <property type="taxonomic scope" value="Eukaryota"/>
</dbReference>
<dbReference type="Pfam" id="PF01040">
    <property type="entry name" value="UbiA"/>
    <property type="match status" value="1"/>
</dbReference>
<evidence type="ECO:0000313" key="15">
    <source>
        <dbReference type="Proteomes" id="UP000014500"/>
    </source>
</evidence>
<keyword evidence="6 13" id="KW-0812">Transmembrane</keyword>